<gene>
    <name evidence="1" type="ORF">KI387_043994</name>
</gene>
<comment type="caution">
    <text evidence="1">The sequence shown here is derived from an EMBL/GenBank/DDBJ whole genome shotgun (WGS) entry which is preliminary data.</text>
</comment>
<sequence>MAPPTPKPPPAPTLYTARTSKARTLTLEAIGPGGECLQLWRDNFQQHKRVHAYGYGVGSDSNLRLLSSAITQCFKDNPSDLPSSILPWMLHDSGGEELIRFDGRMIPRRCRHIPSNVFINTSKELGNCLILFEY</sequence>
<organism evidence="1 2">
    <name type="scientific">Taxus chinensis</name>
    <name type="common">Chinese yew</name>
    <name type="synonym">Taxus wallichiana var. chinensis</name>
    <dbReference type="NCBI Taxonomy" id="29808"/>
    <lineage>
        <taxon>Eukaryota</taxon>
        <taxon>Viridiplantae</taxon>
        <taxon>Streptophyta</taxon>
        <taxon>Embryophyta</taxon>
        <taxon>Tracheophyta</taxon>
        <taxon>Spermatophyta</taxon>
        <taxon>Pinopsida</taxon>
        <taxon>Pinidae</taxon>
        <taxon>Conifers II</taxon>
        <taxon>Cupressales</taxon>
        <taxon>Taxaceae</taxon>
        <taxon>Taxus</taxon>
    </lineage>
</organism>
<protein>
    <submittedName>
        <fullName evidence="1">Uncharacterized protein</fullName>
    </submittedName>
</protein>
<name>A0AA38G5K3_TAXCH</name>
<accession>A0AA38G5K3</accession>
<dbReference type="EMBL" id="JAHRHJ020000005">
    <property type="protein sequence ID" value="KAH9316756.1"/>
    <property type="molecule type" value="Genomic_DNA"/>
</dbReference>
<proteinExistence type="predicted"/>
<dbReference type="Proteomes" id="UP000824469">
    <property type="component" value="Unassembled WGS sequence"/>
</dbReference>
<keyword evidence="2" id="KW-1185">Reference proteome</keyword>
<evidence type="ECO:0000313" key="1">
    <source>
        <dbReference type="EMBL" id="KAH9316756.1"/>
    </source>
</evidence>
<reference evidence="1 2" key="1">
    <citation type="journal article" date="2021" name="Nat. Plants">
        <title>The Taxus genome provides insights into paclitaxel biosynthesis.</title>
        <authorList>
            <person name="Xiong X."/>
            <person name="Gou J."/>
            <person name="Liao Q."/>
            <person name="Li Y."/>
            <person name="Zhou Q."/>
            <person name="Bi G."/>
            <person name="Li C."/>
            <person name="Du R."/>
            <person name="Wang X."/>
            <person name="Sun T."/>
            <person name="Guo L."/>
            <person name="Liang H."/>
            <person name="Lu P."/>
            <person name="Wu Y."/>
            <person name="Zhang Z."/>
            <person name="Ro D.K."/>
            <person name="Shang Y."/>
            <person name="Huang S."/>
            <person name="Yan J."/>
        </authorList>
    </citation>
    <scope>NUCLEOTIDE SEQUENCE [LARGE SCALE GENOMIC DNA]</scope>
    <source>
        <strain evidence="1">Ta-2019</strain>
    </source>
</reference>
<evidence type="ECO:0000313" key="2">
    <source>
        <dbReference type="Proteomes" id="UP000824469"/>
    </source>
</evidence>
<dbReference type="AlphaFoldDB" id="A0AA38G5K3"/>